<keyword evidence="4 7" id="KW-0812">Transmembrane</keyword>
<dbReference type="PATRIC" id="fig|445709.3.peg.582"/>
<evidence type="ECO:0000256" key="1">
    <source>
        <dbReference type="ARBA" id="ARBA00004162"/>
    </source>
</evidence>
<keyword evidence="7" id="KW-0813">Transport</keyword>
<evidence type="ECO:0000256" key="5">
    <source>
        <dbReference type="ARBA" id="ARBA00022989"/>
    </source>
</evidence>
<evidence type="ECO:0000313" key="10">
    <source>
        <dbReference type="Proteomes" id="UP000036700"/>
    </source>
</evidence>
<protein>
    <submittedName>
        <fullName evidence="9">Biopolymer transporter ExbD</fullName>
    </submittedName>
</protein>
<keyword evidence="5 8" id="KW-1133">Transmembrane helix</keyword>
<dbReference type="PANTHER" id="PTHR30558">
    <property type="entry name" value="EXBD MEMBRANE COMPONENT OF PMF-DRIVEN MACROMOLECULE IMPORT SYSTEM"/>
    <property type="match status" value="1"/>
</dbReference>
<evidence type="ECO:0000256" key="7">
    <source>
        <dbReference type="RuleBase" id="RU003879"/>
    </source>
</evidence>
<dbReference type="STRING" id="445709.ABW99_02680"/>
<organism evidence="9 10">
    <name type="scientific">Pandoraea thiooxydans</name>
    <dbReference type="NCBI Taxonomy" id="445709"/>
    <lineage>
        <taxon>Bacteria</taxon>
        <taxon>Pseudomonadati</taxon>
        <taxon>Pseudomonadota</taxon>
        <taxon>Betaproteobacteria</taxon>
        <taxon>Burkholderiales</taxon>
        <taxon>Burkholderiaceae</taxon>
        <taxon>Pandoraea</taxon>
    </lineage>
</organism>
<evidence type="ECO:0000256" key="4">
    <source>
        <dbReference type="ARBA" id="ARBA00022692"/>
    </source>
</evidence>
<keyword evidence="7" id="KW-0653">Protein transport</keyword>
<proteinExistence type="inferred from homology"/>
<evidence type="ECO:0000256" key="6">
    <source>
        <dbReference type="ARBA" id="ARBA00023136"/>
    </source>
</evidence>
<evidence type="ECO:0000313" key="9">
    <source>
        <dbReference type="EMBL" id="AKJ67297.1"/>
    </source>
</evidence>
<dbReference type="GO" id="GO:0022857">
    <property type="term" value="F:transmembrane transporter activity"/>
    <property type="evidence" value="ECO:0007669"/>
    <property type="project" value="InterPro"/>
</dbReference>
<name>A0A0G3EPM8_9BURK</name>
<reference evidence="10" key="1">
    <citation type="submission" date="2015-06" db="EMBL/GenBank/DDBJ databases">
        <authorList>
            <person name="Lim Y.L."/>
            <person name="Ee R."/>
            <person name="Yong D."/>
            <person name="How K.Y."/>
            <person name="Yin W.F."/>
            <person name="Chan K.G."/>
        </authorList>
    </citation>
    <scope>NUCLEOTIDE SEQUENCE [LARGE SCALE GENOMIC DNA]</scope>
    <source>
        <strain evidence="10">DSM 25325</strain>
    </source>
</reference>
<dbReference type="Pfam" id="PF02472">
    <property type="entry name" value="ExbD"/>
    <property type="match status" value="1"/>
</dbReference>
<dbReference type="OrthoDB" id="9798629at2"/>
<keyword evidence="3" id="KW-1003">Cell membrane</keyword>
<dbReference type="GO" id="GO:0015031">
    <property type="term" value="P:protein transport"/>
    <property type="evidence" value="ECO:0007669"/>
    <property type="project" value="UniProtKB-KW"/>
</dbReference>
<dbReference type="InterPro" id="IPR003400">
    <property type="entry name" value="ExbD"/>
</dbReference>
<accession>A0A0G3EPM8</accession>
<feature type="transmembrane region" description="Helical" evidence="8">
    <location>
        <begin position="20"/>
        <end position="41"/>
    </location>
</feature>
<dbReference type="Gene3D" id="3.30.420.270">
    <property type="match status" value="1"/>
</dbReference>
<dbReference type="GO" id="GO:0005886">
    <property type="term" value="C:plasma membrane"/>
    <property type="evidence" value="ECO:0007669"/>
    <property type="project" value="UniProtKB-SubCell"/>
</dbReference>
<keyword evidence="6 8" id="KW-0472">Membrane</keyword>
<comment type="similarity">
    <text evidence="2 7">Belongs to the ExbD/TolR family.</text>
</comment>
<evidence type="ECO:0000256" key="8">
    <source>
        <dbReference type="SAM" id="Phobius"/>
    </source>
</evidence>
<dbReference type="RefSeq" id="WP_047212833.1">
    <property type="nucleotide sequence ID" value="NZ_CP011568.3"/>
</dbReference>
<evidence type="ECO:0000256" key="3">
    <source>
        <dbReference type="ARBA" id="ARBA00022475"/>
    </source>
</evidence>
<keyword evidence="10" id="KW-1185">Reference proteome</keyword>
<comment type="subcellular location">
    <subcellularLocation>
        <location evidence="1">Cell membrane</location>
        <topology evidence="1">Single-pass membrane protein</topology>
    </subcellularLocation>
    <subcellularLocation>
        <location evidence="7">Cell membrane</location>
        <topology evidence="7">Single-pass type II membrane protein</topology>
    </subcellularLocation>
</comment>
<gene>
    <name evidence="9" type="ORF">ABW99_02680</name>
</gene>
<dbReference type="EMBL" id="CP011568">
    <property type="protein sequence ID" value="AKJ67297.1"/>
    <property type="molecule type" value="Genomic_DNA"/>
</dbReference>
<dbReference type="AlphaFoldDB" id="A0A0G3EPM8"/>
<dbReference type="Proteomes" id="UP000036700">
    <property type="component" value="Chromosome"/>
</dbReference>
<dbReference type="PANTHER" id="PTHR30558:SF7">
    <property type="entry name" value="TOL-PAL SYSTEM PROTEIN TOLR"/>
    <property type="match status" value="1"/>
</dbReference>
<sequence>MAIIMNDSNVESDFVNDINMTPLIDVMLVLLIVFIITLPVINQAVKVTLPQASAQAAKANVKDIDLSITSDGTVSWDRQPVDDSELSARIANAANVADAPAVNIYADENVRYGRVAKVLASVEAGGLTKINFVTDPVKDSK</sequence>
<dbReference type="KEGG" id="ptx:ABW99_02680"/>
<evidence type="ECO:0000256" key="2">
    <source>
        <dbReference type="ARBA" id="ARBA00005811"/>
    </source>
</evidence>